<dbReference type="InterPro" id="IPR009056">
    <property type="entry name" value="Cyt_c-like_dom"/>
</dbReference>
<dbReference type="RefSeq" id="WP_272740334.1">
    <property type="nucleotide sequence ID" value="NZ_JAQQKW010000002.1"/>
</dbReference>
<evidence type="ECO:0000256" key="3">
    <source>
        <dbReference type="ARBA" id="ARBA00022617"/>
    </source>
</evidence>
<keyword evidence="5 9" id="KW-0479">Metal-binding</keyword>
<evidence type="ECO:0000256" key="6">
    <source>
        <dbReference type="ARBA" id="ARBA00022989"/>
    </source>
</evidence>
<evidence type="ECO:0000256" key="7">
    <source>
        <dbReference type="ARBA" id="ARBA00023004"/>
    </source>
</evidence>
<evidence type="ECO:0000313" key="13">
    <source>
        <dbReference type="EMBL" id="MDC7693577.1"/>
    </source>
</evidence>
<keyword evidence="8 10" id="KW-0472">Membrane</keyword>
<evidence type="ECO:0000256" key="8">
    <source>
        <dbReference type="ARBA" id="ARBA00023136"/>
    </source>
</evidence>
<evidence type="ECO:0000256" key="11">
    <source>
        <dbReference type="SAM" id="SignalP"/>
    </source>
</evidence>
<dbReference type="InterPro" id="IPR036909">
    <property type="entry name" value="Cyt_c-like_dom_sf"/>
</dbReference>
<dbReference type="PANTHER" id="PTHR10266:SF3">
    <property type="entry name" value="CYTOCHROME C1, HEME PROTEIN, MITOCHONDRIAL"/>
    <property type="match status" value="1"/>
</dbReference>
<evidence type="ECO:0000256" key="1">
    <source>
        <dbReference type="ARBA" id="ARBA00004370"/>
    </source>
</evidence>
<dbReference type="Pfam" id="PF02167">
    <property type="entry name" value="Cytochrom_C1"/>
    <property type="match status" value="1"/>
</dbReference>
<feature type="chain" id="PRO_5046271805" description="Cytochrome c1" evidence="11">
    <location>
        <begin position="30"/>
        <end position="289"/>
    </location>
</feature>
<dbReference type="Gene3D" id="1.20.5.100">
    <property type="entry name" value="Cytochrome c1, transmembrane anchor, C-terminal"/>
    <property type="match status" value="1"/>
</dbReference>
<proteinExistence type="predicted"/>
<keyword evidence="7 9" id="KW-0408">Iron</keyword>
<evidence type="ECO:0000256" key="2">
    <source>
        <dbReference type="ARBA" id="ARBA00016165"/>
    </source>
</evidence>
<feature type="domain" description="Cytochrome c" evidence="12">
    <location>
        <begin position="55"/>
        <end position="234"/>
    </location>
</feature>
<dbReference type="PROSITE" id="PS51007">
    <property type="entry name" value="CYTC"/>
    <property type="match status" value="1"/>
</dbReference>
<name>A0ABT5IBK5_9CAUL</name>
<dbReference type="Gene3D" id="1.10.760.10">
    <property type="entry name" value="Cytochrome c-like domain"/>
    <property type="match status" value="1"/>
</dbReference>
<evidence type="ECO:0000313" key="14">
    <source>
        <dbReference type="Proteomes" id="UP001216595"/>
    </source>
</evidence>
<dbReference type="PRINTS" id="PR00603">
    <property type="entry name" value="CYTOCHROMEC1"/>
</dbReference>
<reference evidence="13 14" key="1">
    <citation type="submission" date="2023-01" db="EMBL/GenBank/DDBJ databases">
        <title>Novel species of the genus Asticcacaulis isolated from rivers.</title>
        <authorList>
            <person name="Lu H."/>
        </authorList>
    </citation>
    <scope>NUCLEOTIDE SEQUENCE [LARGE SCALE GENOMIC DNA]</scope>
    <source>
        <strain evidence="13 14">DXS10W</strain>
    </source>
</reference>
<evidence type="ECO:0000256" key="5">
    <source>
        <dbReference type="ARBA" id="ARBA00022723"/>
    </source>
</evidence>
<dbReference type="EMBL" id="JAQQKW010000002">
    <property type="protein sequence ID" value="MDC7693577.1"/>
    <property type="molecule type" value="Genomic_DNA"/>
</dbReference>
<comment type="subcellular location">
    <subcellularLocation>
        <location evidence="1">Membrane</location>
    </subcellularLocation>
</comment>
<keyword evidence="6 10" id="KW-1133">Transmembrane helix</keyword>
<evidence type="ECO:0000256" key="10">
    <source>
        <dbReference type="SAM" id="Phobius"/>
    </source>
</evidence>
<comment type="caution">
    <text evidence="13">The sequence shown here is derived from an EMBL/GenBank/DDBJ whole genome shotgun (WGS) entry which is preliminary data.</text>
</comment>
<evidence type="ECO:0000256" key="4">
    <source>
        <dbReference type="ARBA" id="ARBA00022692"/>
    </source>
</evidence>
<keyword evidence="3 9" id="KW-0349">Heme</keyword>
<feature type="signal peptide" evidence="11">
    <location>
        <begin position="1"/>
        <end position="29"/>
    </location>
</feature>
<feature type="transmembrane region" description="Helical" evidence="10">
    <location>
        <begin position="263"/>
        <end position="281"/>
    </location>
</feature>
<evidence type="ECO:0000256" key="9">
    <source>
        <dbReference type="PROSITE-ProRule" id="PRU00433"/>
    </source>
</evidence>
<dbReference type="Proteomes" id="UP001216595">
    <property type="component" value="Unassembled WGS sequence"/>
</dbReference>
<evidence type="ECO:0000259" key="12">
    <source>
        <dbReference type="PROSITE" id="PS51007"/>
    </source>
</evidence>
<dbReference type="SUPFAM" id="SSF46626">
    <property type="entry name" value="Cytochrome c"/>
    <property type="match status" value="1"/>
</dbReference>
<protein>
    <recommendedName>
        <fullName evidence="2">Cytochrome c1</fullName>
    </recommendedName>
</protein>
<sequence>MSAIMTKGLKALGLAAIAATLALSAPAFAAGGAKHPHAPKEGFSFEGPFGTFDQGQLQRGYKVFREVCSNCHAATLLSFRNLGQKDGPFYDEKYKNPNDNPIVKQIASEFEVPDIDTETGDTITRPATPSDHFPKKFANSYAAAASNGGAIPPDLSVITKARHGGARYVYSLLTGYVAPPKGLEVKEGQHYNPFMAGSLATQWSGDPHKVPVGGVLAMAPPLKDDLVTYDDGTKATTHQMAADVAAFLEWAGDPHATLRKKTGVGVLIYLLLFAGVTYAAYRKLWHGKH</sequence>
<dbReference type="PANTHER" id="PTHR10266">
    <property type="entry name" value="CYTOCHROME C1"/>
    <property type="match status" value="1"/>
</dbReference>
<keyword evidence="11" id="KW-0732">Signal</keyword>
<keyword evidence="14" id="KW-1185">Reference proteome</keyword>
<keyword evidence="4 10" id="KW-0812">Transmembrane</keyword>
<organism evidence="13 14">
    <name type="scientific">Asticcacaulis currens</name>
    <dbReference type="NCBI Taxonomy" id="2984210"/>
    <lineage>
        <taxon>Bacteria</taxon>
        <taxon>Pseudomonadati</taxon>
        <taxon>Pseudomonadota</taxon>
        <taxon>Alphaproteobacteria</taxon>
        <taxon>Caulobacterales</taxon>
        <taxon>Caulobacteraceae</taxon>
        <taxon>Asticcacaulis</taxon>
    </lineage>
</organism>
<dbReference type="InterPro" id="IPR002326">
    <property type="entry name" value="Cyt_c1"/>
</dbReference>
<gene>
    <name evidence="13" type="ORF">PQU94_04695</name>
</gene>
<accession>A0ABT5IBK5</accession>